<dbReference type="AlphaFoldDB" id="A0A223D2Y6"/>
<feature type="chain" id="PRO_5011990783" evidence="1">
    <location>
        <begin position="25"/>
        <end position="142"/>
    </location>
</feature>
<organism evidence="2 3">
    <name type="scientific">Tumebacillus algifaecis</name>
    <dbReference type="NCBI Taxonomy" id="1214604"/>
    <lineage>
        <taxon>Bacteria</taxon>
        <taxon>Bacillati</taxon>
        <taxon>Bacillota</taxon>
        <taxon>Bacilli</taxon>
        <taxon>Bacillales</taxon>
        <taxon>Alicyclobacillaceae</taxon>
        <taxon>Tumebacillus</taxon>
    </lineage>
</organism>
<evidence type="ECO:0000313" key="2">
    <source>
        <dbReference type="EMBL" id="ASS76028.1"/>
    </source>
</evidence>
<gene>
    <name evidence="2" type="ORF">CIG75_14355</name>
</gene>
<accession>A0A223D2Y6</accession>
<feature type="signal peptide" evidence="1">
    <location>
        <begin position="1"/>
        <end position="24"/>
    </location>
</feature>
<sequence length="142" mass="15451">MLKRISMVAVAVGVLALTANTTFAAPTLCYYSFNSPWGAGSLTSPITSPKFKVTNSNAVVTIKGWQDTPFAGTPNVYYDLMRVETFIDTQVGRTNIRGIYPKNGTWYSYTFSGANTTKDYYIKMSPNSSTGMDGAGNAYDGY</sequence>
<name>A0A223D2Y6_9BACL</name>
<keyword evidence="1" id="KW-0732">Signal</keyword>
<keyword evidence="3" id="KW-1185">Reference proteome</keyword>
<evidence type="ECO:0000313" key="3">
    <source>
        <dbReference type="Proteomes" id="UP000214688"/>
    </source>
</evidence>
<dbReference type="Proteomes" id="UP000214688">
    <property type="component" value="Chromosome"/>
</dbReference>
<dbReference type="OrthoDB" id="2381958at2"/>
<proteinExistence type="predicted"/>
<dbReference type="EMBL" id="CP022657">
    <property type="protein sequence ID" value="ASS76028.1"/>
    <property type="molecule type" value="Genomic_DNA"/>
</dbReference>
<reference evidence="2 3" key="1">
    <citation type="journal article" date="2015" name="Int. J. Syst. Evol. Microbiol.">
        <title>Tumebacillus algifaecis sp. nov., isolated from decomposing algal scum.</title>
        <authorList>
            <person name="Wu Y.F."/>
            <person name="Zhang B."/>
            <person name="Xing P."/>
            <person name="Wu Q.L."/>
            <person name="Liu S.J."/>
        </authorList>
    </citation>
    <scope>NUCLEOTIDE SEQUENCE [LARGE SCALE GENOMIC DNA]</scope>
    <source>
        <strain evidence="2 3">THMBR28</strain>
    </source>
</reference>
<dbReference type="KEGG" id="tab:CIG75_14355"/>
<protein>
    <submittedName>
        <fullName evidence="2">Uncharacterized protein</fullName>
    </submittedName>
</protein>
<evidence type="ECO:0000256" key="1">
    <source>
        <dbReference type="SAM" id="SignalP"/>
    </source>
</evidence>
<dbReference type="RefSeq" id="WP_094237264.1">
    <property type="nucleotide sequence ID" value="NZ_CP022657.1"/>
</dbReference>